<name>E5RKD9_9EUKA</name>
<accession>E5RKD9</accession>
<keyword evidence="4" id="KW-0597">Phosphoprotein</keyword>
<dbReference type="PANTHER" id="PTHR46257:SF3">
    <property type="entry name" value="TYROSINE-PROTEIN PHOSPHATASE CORKSCREW"/>
    <property type="match status" value="1"/>
</dbReference>
<dbReference type="AlphaFoldDB" id="E5RKD9"/>
<evidence type="ECO:0000256" key="11">
    <source>
        <dbReference type="SAM" id="MobiDB-lite"/>
    </source>
</evidence>
<organism evidence="15">
    <name type="scientific">Monosiga ovata</name>
    <dbReference type="NCBI Taxonomy" id="81526"/>
    <lineage>
        <taxon>Eukaryota</taxon>
        <taxon>Choanoflagellata</taxon>
        <taxon>Craspedida</taxon>
        <taxon>Salpingoecidae</taxon>
        <taxon>Monosiga</taxon>
    </lineage>
</organism>
<reference evidence="15" key="1">
    <citation type="submission" date="2002-12" db="EMBL/GenBank/DDBJ databases">
        <title>Divergence pattern of animal gene families and relationship with evolution of multicellular animals.</title>
        <authorList>
            <person name="Suga H."/>
            <person name="Nishiyori H."/>
            <person name="Miyata T."/>
        </authorList>
    </citation>
    <scope>NUCLEOTIDE SEQUENCE</scope>
</reference>
<dbReference type="InterPro" id="IPR052123">
    <property type="entry name" value="Non-rcpt_Tyr_Phosphatase"/>
</dbReference>
<dbReference type="FunFam" id="3.90.190.10:FF:000102">
    <property type="entry name" value="Receptor-type tyrosine-protein phosphatase"/>
    <property type="match status" value="1"/>
</dbReference>
<keyword evidence="3" id="KW-0963">Cytoplasm</keyword>
<dbReference type="PROSITE" id="PS50001">
    <property type="entry name" value="SH2"/>
    <property type="match status" value="2"/>
</dbReference>
<dbReference type="InterPro" id="IPR016130">
    <property type="entry name" value="Tyr_Pase_AS"/>
</dbReference>
<dbReference type="GO" id="GO:0030154">
    <property type="term" value="P:cell differentiation"/>
    <property type="evidence" value="ECO:0007669"/>
    <property type="project" value="TreeGrafter"/>
</dbReference>
<keyword evidence="5" id="KW-0677">Repeat</keyword>
<dbReference type="EC" id="3.1.3.48" evidence="2"/>
<evidence type="ECO:0000256" key="5">
    <source>
        <dbReference type="ARBA" id="ARBA00022737"/>
    </source>
</evidence>
<dbReference type="GO" id="GO:0000278">
    <property type="term" value="P:mitotic cell cycle"/>
    <property type="evidence" value="ECO:0007669"/>
    <property type="project" value="TreeGrafter"/>
</dbReference>
<evidence type="ECO:0000259" key="12">
    <source>
        <dbReference type="PROSITE" id="PS50001"/>
    </source>
</evidence>
<evidence type="ECO:0000256" key="7">
    <source>
        <dbReference type="ARBA" id="ARBA00022912"/>
    </source>
</evidence>
<keyword evidence="6" id="KW-0378">Hydrolase</keyword>
<evidence type="ECO:0000256" key="6">
    <source>
        <dbReference type="ARBA" id="ARBA00022801"/>
    </source>
</evidence>
<evidence type="ECO:0000259" key="13">
    <source>
        <dbReference type="PROSITE" id="PS50055"/>
    </source>
</evidence>
<feature type="domain" description="SH2" evidence="12">
    <location>
        <begin position="112"/>
        <end position="206"/>
    </location>
</feature>
<gene>
    <name evidence="15" type="primary">MoPTP-05</name>
</gene>
<dbReference type="PRINTS" id="PR00401">
    <property type="entry name" value="SH2DOMAIN"/>
</dbReference>
<dbReference type="SMART" id="SM00194">
    <property type="entry name" value="PTPc"/>
    <property type="match status" value="1"/>
</dbReference>
<proteinExistence type="evidence at transcript level"/>
<feature type="compositionally biased region" description="Pro residues" evidence="11">
    <location>
        <begin position="534"/>
        <end position="550"/>
    </location>
</feature>
<dbReference type="Gene3D" id="3.90.190.10">
    <property type="entry name" value="Protein tyrosine phosphatase superfamily"/>
    <property type="match status" value="1"/>
</dbReference>
<dbReference type="GO" id="GO:0035556">
    <property type="term" value="P:intracellular signal transduction"/>
    <property type="evidence" value="ECO:0007669"/>
    <property type="project" value="TreeGrafter"/>
</dbReference>
<dbReference type="PROSITE" id="PS00383">
    <property type="entry name" value="TYR_PHOSPHATASE_1"/>
    <property type="match status" value="1"/>
</dbReference>
<dbReference type="FunFam" id="3.30.505.10:FF:000018">
    <property type="entry name" value="Tyrosine-protein phosphatase non-receptor type"/>
    <property type="match status" value="1"/>
</dbReference>
<dbReference type="SMART" id="SM00252">
    <property type="entry name" value="SH2"/>
    <property type="match status" value="2"/>
</dbReference>
<evidence type="ECO:0000256" key="3">
    <source>
        <dbReference type="ARBA" id="ARBA00022490"/>
    </source>
</evidence>
<dbReference type="InterPro" id="IPR000242">
    <property type="entry name" value="PTP_cat"/>
</dbReference>
<dbReference type="InterPro" id="IPR036860">
    <property type="entry name" value="SH2_dom_sf"/>
</dbReference>
<dbReference type="FunFam" id="3.30.505.10:FF:000012">
    <property type="entry name" value="Tyrosine-protein phosphatase non-receptor type"/>
    <property type="match status" value="1"/>
</dbReference>
<evidence type="ECO:0000256" key="1">
    <source>
        <dbReference type="ARBA" id="ARBA00004496"/>
    </source>
</evidence>
<dbReference type="GO" id="GO:0005737">
    <property type="term" value="C:cytoplasm"/>
    <property type="evidence" value="ECO:0007669"/>
    <property type="project" value="UniProtKB-SubCell"/>
</dbReference>
<keyword evidence="8 10" id="KW-0727">SH2 domain</keyword>
<comment type="subcellular location">
    <subcellularLocation>
        <location evidence="1">Cytoplasm</location>
    </subcellularLocation>
</comment>
<dbReference type="PROSITE" id="PS50056">
    <property type="entry name" value="TYR_PHOSPHATASE_2"/>
    <property type="match status" value="1"/>
</dbReference>
<feature type="region of interest" description="Disordered" evidence="11">
    <location>
        <begin position="529"/>
        <end position="550"/>
    </location>
</feature>
<protein>
    <recommendedName>
        <fullName evidence="2">protein-tyrosine-phosphatase</fullName>
        <ecNumber evidence="2">3.1.3.48</ecNumber>
    </recommendedName>
</protein>
<dbReference type="GO" id="GO:0001784">
    <property type="term" value="F:phosphotyrosine residue binding"/>
    <property type="evidence" value="ECO:0007669"/>
    <property type="project" value="TreeGrafter"/>
</dbReference>
<evidence type="ECO:0000256" key="10">
    <source>
        <dbReference type="PROSITE-ProRule" id="PRU00191"/>
    </source>
</evidence>
<evidence type="ECO:0000256" key="8">
    <source>
        <dbReference type="ARBA" id="ARBA00022999"/>
    </source>
</evidence>
<feature type="domain" description="Tyrosine-protein phosphatase" evidence="13">
    <location>
        <begin position="234"/>
        <end position="503"/>
    </location>
</feature>
<dbReference type="Pfam" id="PF00017">
    <property type="entry name" value="SH2"/>
    <property type="match status" value="2"/>
</dbReference>
<dbReference type="PRINTS" id="PR00700">
    <property type="entry name" value="PRTYPHPHTASE"/>
</dbReference>
<evidence type="ECO:0000313" key="15">
    <source>
        <dbReference type="EMBL" id="BAJ52648.1"/>
    </source>
</evidence>
<comment type="catalytic activity">
    <reaction evidence="9">
        <text>O-phospho-L-tyrosyl-[protein] + H2O = L-tyrosyl-[protein] + phosphate</text>
        <dbReference type="Rhea" id="RHEA:10684"/>
        <dbReference type="Rhea" id="RHEA-COMP:10136"/>
        <dbReference type="Rhea" id="RHEA-COMP:20101"/>
        <dbReference type="ChEBI" id="CHEBI:15377"/>
        <dbReference type="ChEBI" id="CHEBI:43474"/>
        <dbReference type="ChEBI" id="CHEBI:46858"/>
        <dbReference type="ChEBI" id="CHEBI:61978"/>
        <dbReference type="EC" id="3.1.3.48"/>
    </reaction>
</comment>
<dbReference type="PROSITE" id="PS50055">
    <property type="entry name" value="TYR_PHOSPHATASE_PTP"/>
    <property type="match status" value="1"/>
</dbReference>
<evidence type="ECO:0000256" key="4">
    <source>
        <dbReference type="ARBA" id="ARBA00022553"/>
    </source>
</evidence>
<dbReference type="InterPro" id="IPR029021">
    <property type="entry name" value="Prot-tyrosine_phosphatase-like"/>
</dbReference>
<sequence>MSNRKWFHPHLSGPDAERLLKAHGFDGTFLVRPSKSVPGDYTLSVRLGPEVRHIKIQNTGDYYDLYGGETFATLSELISYYTENEGQLKERSGEVIYLRQPMPCDDPTSARWFHGQISGRECEGLLLSQAQDGSFLVRSSQHNPGDFVLSVRCKDRVSHIMISCKAGQYSFPGGDNFNDLTALVDYAKKTPLVETSGNIVHLKQPFNATKVDVRNLKDRIAAMSVSAGKSSSGFLEEFEKLQNMEQDLAKASSARKEGERPENKAKNRYKNILPYDRTRVVLKDVPPGVVGADYINASHIQSPRGRAYIACQGCLKATVPAFWQMMWEQGATVIAMVTNEVEGGKNKCARYYPDPKTKSMVHGKYTVEHVSEQVFPNFEVRKMTLSKEGQPKRNITQFHYLTWPDHGVPANPTDLISFIESIHEQERRGQAGAPGPLVVHCSAGIGRTGTVIVLDMLMSQIMEIGLQCDIDIQEMVAFVRQQRSGMIQTEAQYEFLYKSLEQFTSVMEQRARAREQLPHMPQEHYGNLADMAPAPMPAPGHAPPLPSRRQ</sequence>
<evidence type="ECO:0000256" key="2">
    <source>
        <dbReference type="ARBA" id="ARBA00013064"/>
    </source>
</evidence>
<dbReference type="SUPFAM" id="SSF55550">
    <property type="entry name" value="SH2 domain"/>
    <property type="match status" value="2"/>
</dbReference>
<evidence type="ECO:0000259" key="14">
    <source>
        <dbReference type="PROSITE" id="PS50056"/>
    </source>
</evidence>
<dbReference type="CDD" id="cd10340">
    <property type="entry name" value="SH2_N-SH2_SHP_like"/>
    <property type="match status" value="1"/>
</dbReference>
<dbReference type="InterPro" id="IPR000980">
    <property type="entry name" value="SH2"/>
</dbReference>
<feature type="domain" description="Tyrosine specific protein phosphatases" evidence="14">
    <location>
        <begin position="413"/>
        <end position="494"/>
    </location>
</feature>
<dbReference type="CDD" id="cd09931">
    <property type="entry name" value="SH2_C-SH2_SHP_like"/>
    <property type="match status" value="1"/>
</dbReference>
<dbReference type="InterPro" id="IPR000387">
    <property type="entry name" value="Tyr_Pase_dom"/>
</dbReference>
<dbReference type="EMBL" id="AB098488">
    <property type="protein sequence ID" value="BAJ52648.1"/>
    <property type="molecule type" value="mRNA"/>
</dbReference>
<dbReference type="PANTHER" id="PTHR46257">
    <property type="entry name" value="TYROSINE-PROTEIN PHOSPHATASE CORKSCREW"/>
    <property type="match status" value="1"/>
</dbReference>
<dbReference type="GO" id="GO:0004726">
    <property type="term" value="F:non-membrane spanning protein tyrosine phosphatase activity"/>
    <property type="evidence" value="ECO:0007669"/>
    <property type="project" value="TreeGrafter"/>
</dbReference>
<dbReference type="Pfam" id="PF00102">
    <property type="entry name" value="Y_phosphatase"/>
    <property type="match status" value="1"/>
</dbReference>
<dbReference type="SUPFAM" id="SSF52799">
    <property type="entry name" value="(Phosphotyrosine protein) phosphatases II"/>
    <property type="match status" value="1"/>
</dbReference>
<dbReference type="InterPro" id="IPR003595">
    <property type="entry name" value="Tyr_Pase_cat"/>
</dbReference>
<feature type="domain" description="SH2" evidence="12">
    <location>
        <begin position="6"/>
        <end position="102"/>
    </location>
</feature>
<evidence type="ECO:0000256" key="9">
    <source>
        <dbReference type="ARBA" id="ARBA00051722"/>
    </source>
</evidence>
<keyword evidence="7" id="KW-0904">Protein phosphatase</keyword>
<dbReference type="SMART" id="SM00404">
    <property type="entry name" value="PTPc_motif"/>
    <property type="match status" value="1"/>
</dbReference>
<dbReference type="Gene3D" id="3.30.505.10">
    <property type="entry name" value="SH2 domain"/>
    <property type="match status" value="2"/>
</dbReference>